<dbReference type="GO" id="GO:0008270">
    <property type="term" value="F:zinc ion binding"/>
    <property type="evidence" value="ECO:0007669"/>
    <property type="project" value="UniProtKB-KW"/>
</dbReference>
<organism evidence="9 10">
    <name type="scientific">Daphnia sinensis</name>
    <dbReference type="NCBI Taxonomy" id="1820382"/>
    <lineage>
        <taxon>Eukaryota</taxon>
        <taxon>Metazoa</taxon>
        <taxon>Ecdysozoa</taxon>
        <taxon>Arthropoda</taxon>
        <taxon>Crustacea</taxon>
        <taxon>Branchiopoda</taxon>
        <taxon>Diplostraca</taxon>
        <taxon>Cladocera</taxon>
        <taxon>Anomopoda</taxon>
        <taxon>Daphniidae</taxon>
        <taxon>Daphnia</taxon>
        <taxon>Daphnia similis group</taxon>
    </lineage>
</organism>
<dbReference type="Pfam" id="PF13695">
    <property type="entry name" value="Zn_ribbon_3CxxC"/>
    <property type="match status" value="1"/>
</dbReference>
<evidence type="ECO:0000256" key="3">
    <source>
        <dbReference type="ARBA" id="ARBA00022723"/>
    </source>
</evidence>
<accession>A0AAD5PP27</accession>
<dbReference type="AlphaFoldDB" id="A0AAD5PP27"/>
<keyword evidence="10" id="KW-1185">Reference proteome</keyword>
<dbReference type="GO" id="GO:0051205">
    <property type="term" value="P:protein insertion into membrane"/>
    <property type="evidence" value="ECO:0007669"/>
    <property type="project" value="TreeGrafter"/>
</dbReference>
<evidence type="ECO:0000256" key="5">
    <source>
        <dbReference type="ARBA" id="ARBA00022833"/>
    </source>
</evidence>
<comment type="subcellular location">
    <subcellularLocation>
        <location evidence="1">Membrane</location>
        <topology evidence="1">Single-pass membrane protein</topology>
    </subcellularLocation>
</comment>
<evidence type="ECO:0000256" key="1">
    <source>
        <dbReference type="ARBA" id="ARBA00004167"/>
    </source>
</evidence>
<evidence type="ECO:0000259" key="8">
    <source>
        <dbReference type="Pfam" id="PF13695"/>
    </source>
</evidence>
<dbReference type="PANTHER" id="PTHR14402">
    <property type="entry name" value="RECEPTOR TRANSPORTING PROTEIN"/>
    <property type="match status" value="1"/>
</dbReference>
<keyword evidence="2" id="KW-0812">Transmembrane</keyword>
<gene>
    <name evidence="9" type="ORF">GHT06_019192</name>
</gene>
<dbReference type="GO" id="GO:0006612">
    <property type="term" value="P:protein targeting to membrane"/>
    <property type="evidence" value="ECO:0007669"/>
    <property type="project" value="TreeGrafter"/>
</dbReference>
<keyword evidence="3" id="KW-0479">Metal-binding</keyword>
<proteinExistence type="predicted"/>
<feature type="domain" description="3CxxC-type" evidence="8">
    <location>
        <begin position="3"/>
        <end position="108"/>
    </location>
</feature>
<evidence type="ECO:0000256" key="4">
    <source>
        <dbReference type="ARBA" id="ARBA00022771"/>
    </source>
</evidence>
<evidence type="ECO:0000313" key="9">
    <source>
        <dbReference type="EMBL" id="KAI9553922.1"/>
    </source>
</evidence>
<keyword evidence="5" id="KW-0862">Zinc</keyword>
<evidence type="ECO:0000313" key="10">
    <source>
        <dbReference type="Proteomes" id="UP000820818"/>
    </source>
</evidence>
<protein>
    <recommendedName>
        <fullName evidence="8">3CxxC-type domain-containing protein</fullName>
    </recommendedName>
</protein>
<evidence type="ECO:0000256" key="6">
    <source>
        <dbReference type="ARBA" id="ARBA00022989"/>
    </source>
</evidence>
<dbReference type="Proteomes" id="UP000820818">
    <property type="component" value="Linkage Group LG8"/>
</dbReference>
<name>A0AAD5PP27_9CRUS</name>
<dbReference type="InterPro" id="IPR026096">
    <property type="entry name" value="R-trans_p"/>
</dbReference>
<keyword evidence="7" id="KW-0472">Membrane</keyword>
<reference evidence="9 10" key="1">
    <citation type="submission" date="2022-05" db="EMBL/GenBank/DDBJ databases">
        <title>A multi-omics perspective on studying reproductive biology in Daphnia sinensis.</title>
        <authorList>
            <person name="Jia J."/>
        </authorList>
    </citation>
    <scope>NUCLEOTIDE SEQUENCE [LARGE SCALE GENOMIC DNA]</scope>
    <source>
        <strain evidence="9 10">WSL</strain>
    </source>
</reference>
<sequence>MKGRVVFWFRVRRQGEQIVSEALFKLFGQQCGFCSDSDSIDELEFLTPLWYPEEIENAIGFLASQVIVSYYGGADLPKLSPSDRFFRNSGTPSSLPHDSTRCQACHYGYCVTTKCSA</sequence>
<evidence type="ECO:0000256" key="2">
    <source>
        <dbReference type="ARBA" id="ARBA00022692"/>
    </source>
</evidence>
<dbReference type="InterPro" id="IPR027377">
    <property type="entry name" value="ZAR1/RTP1-5-like_Znf-3CxxC"/>
</dbReference>
<dbReference type="GO" id="GO:0016020">
    <property type="term" value="C:membrane"/>
    <property type="evidence" value="ECO:0007669"/>
    <property type="project" value="UniProtKB-SubCell"/>
</dbReference>
<comment type="caution">
    <text evidence="9">The sequence shown here is derived from an EMBL/GenBank/DDBJ whole genome shotgun (WGS) entry which is preliminary data.</text>
</comment>
<evidence type="ECO:0000256" key="7">
    <source>
        <dbReference type="ARBA" id="ARBA00023136"/>
    </source>
</evidence>
<dbReference type="GO" id="GO:0031849">
    <property type="term" value="F:olfactory receptor binding"/>
    <property type="evidence" value="ECO:0007669"/>
    <property type="project" value="TreeGrafter"/>
</dbReference>
<keyword evidence="4" id="KW-0863">Zinc-finger</keyword>
<dbReference type="PANTHER" id="PTHR14402:SF10">
    <property type="entry name" value="3CXXC-TYPE DOMAIN-CONTAINING PROTEIN"/>
    <property type="match status" value="1"/>
</dbReference>
<dbReference type="EMBL" id="WJBH02000008">
    <property type="protein sequence ID" value="KAI9553922.1"/>
    <property type="molecule type" value="Genomic_DNA"/>
</dbReference>
<keyword evidence="6" id="KW-1133">Transmembrane helix</keyword>